<dbReference type="Pfam" id="PF00797">
    <property type="entry name" value="Acetyltransf_2"/>
    <property type="match status" value="1"/>
</dbReference>
<dbReference type="AlphaFoldDB" id="A0A0W0XVY3"/>
<name>A0A0W0XVY3_9GAMM</name>
<dbReference type="PATRIC" id="fig|458.5.peg.1297"/>
<dbReference type="InterPro" id="IPR053710">
    <property type="entry name" value="Arylamine_NAT_domain_sf"/>
</dbReference>
<dbReference type="EMBL" id="LNYT01000007">
    <property type="protein sequence ID" value="KTD48904.1"/>
    <property type="molecule type" value="Genomic_DNA"/>
</dbReference>
<reference evidence="2 3" key="1">
    <citation type="submission" date="2015-11" db="EMBL/GenBank/DDBJ databases">
        <title>Genomic analysis of 38 Legionella species identifies large and diverse effector repertoires.</title>
        <authorList>
            <person name="Burstein D."/>
            <person name="Amaro F."/>
            <person name="Zusman T."/>
            <person name="Lifshitz Z."/>
            <person name="Cohen O."/>
            <person name="Gilbert J.A."/>
            <person name="Pupko T."/>
            <person name="Shuman H.A."/>
            <person name="Segal G."/>
        </authorList>
    </citation>
    <scope>NUCLEOTIDE SEQUENCE [LARGE SCALE GENOMIC DNA]</scope>
    <source>
        <strain evidence="2 3">WA-270A-C2</strain>
    </source>
</reference>
<evidence type="ECO:0000313" key="2">
    <source>
        <dbReference type="EMBL" id="KTD48904.1"/>
    </source>
</evidence>
<protein>
    <submittedName>
        <fullName evidence="2">Putative N-hydroxyarylamine O-acetyltransferase</fullName>
    </submittedName>
</protein>
<organism evidence="2 3">
    <name type="scientific">Legionella rubrilucens</name>
    <dbReference type="NCBI Taxonomy" id="458"/>
    <lineage>
        <taxon>Bacteria</taxon>
        <taxon>Pseudomonadati</taxon>
        <taxon>Pseudomonadota</taxon>
        <taxon>Gammaproteobacteria</taxon>
        <taxon>Legionellales</taxon>
        <taxon>Legionellaceae</taxon>
        <taxon>Legionella</taxon>
    </lineage>
</organism>
<dbReference type="SUPFAM" id="SSF54001">
    <property type="entry name" value="Cysteine proteinases"/>
    <property type="match status" value="1"/>
</dbReference>
<proteinExistence type="inferred from homology"/>
<keyword evidence="2" id="KW-0808">Transferase</keyword>
<comment type="similarity">
    <text evidence="1">Belongs to the arylamine N-acetyltransferase family.</text>
</comment>
<dbReference type="InterPro" id="IPR001447">
    <property type="entry name" value="Arylamine_N-AcTrfase"/>
</dbReference>
<keyword evidence="3" id="KW-1185">Reference proteome</keyword>
<accession>A0A0W0XVY3</accession>
<sequence>MKINLANYLDKIGITQLDLDGLDATQRADYLKEVYNAHLLTFFYHNFALRKISRQHPVNRHHITLFDYQDLMDNTAGGYCFQSARLLATMLKELGFEVSYCEARVLNGASPADSLQILPTHVVLRVVIDEAIYFLEPGLGAKAPRFPILVTGGDEIIEQGYDRYKFSQQQGYYVLEKQVRDQWTTLVMTDLKPLNDDKLAFNLLKLERHIQKLPIRDEIVVAGQITENGCKTFFFDIKTKKYVFTVEKEGEFSKTVYDTTAKAYEKLMAEFAVEGVTQADLALYARQSTLPRPKERWTVDFPLDKTEFAKMAKNLK</sequence>
<dbReference type="GO" id="GO:0016407">
    <property type="term" value="F:acetyltransferase activity"/>
    <property type="evidence" value="ECO:0007669"/>
    <property type="project" value="InterPro"/>
</dbReference>
<evidence type="ECO:0000256" key="1">
    <source>
        <dbReference type="ARBA" id="ARBA00006547"/>
    </source>
</evidence>
<gene>
    <name evidence="2" type="ORF">Lrub_1255</name>
</gene>
<evidence type="ECO:0000313" key="3">
    <source>
        <dbReference type="Proteomes" id="UP000054608"/>
    </source>
</evidence>
<dbReference type="STRING" id="458.Lrub_1255"/>
<dbReference type="OrthoDB" id="5645322at2"/>
<comment type="caution">
    <text evidence="2">The sequence shown here is derived from an EMBL/GenBank/DDBJ whole genome shotgun (WGS) entry which is preliminary data.</text>
</comment>
<dbReference type="PANTHER" id="PTHR11786">
    <property type="entry name" value="N-HYDROXYARYLAMINE O-ACETYLTRANSFERASE"/>
    <property type="match status" value="1"/>
</dbReference>
<dbReference type="InterPro" id="IPR038765">
    <property type="entry name" value="Papain-like_cys_pep_sf"/>
</dbReference>
<dbReference type="PANTHER" id="PTHR11786:SF0">
    <property type="entry name" value="ARYLAMINE N-ACETYLTRANSFERASE 4-RELATED"/>
    <property type="match status" value="1"/>
</dbReference>
<dbReference type="Gene3D" id="3.30.2140.20">
    <property type="match status" value="1"/>
</dbReference>
<dbReference type="RefSeq" id="WP_058531332.1">
    <property type="nucleotide sequence ID" value="NZ_CAAAIN010000001.1"/>
</dbReference>
<dbReference type="Proteomes" id="UP000054608">
    <property type="component" value="Unassembled WGS sequence"/>
</dbReference>